<dbReference type="AlphaFoldDB" id="A0A853AFJ2"/>
<feature type="coiled-coil region" evidence="1">
    <location>
        <begin position="329"/>
        <end position="390"/>
    </location>
</feature>
<sequence length="600" mass="67071">MLCYRSVFQVERGNTDVLALVKEQLHSWLRSKHYDSDALKPDVPVALGPNADGVMLEASGKDGSSALRVRVTEEQPRNGTWTSQLTAHVPGNGAPAMVWVDILNPEVQAPKNADKPGRRRRWTATPRLVRDLLTVLPAADGAARLDARPRRMTGEDAEELVDIVRDPTRRGPVYVAGSDGSLPLNPWFDLASDLLEETVGLGAGYVLDPEATELFARAVGKSHEVRPGTMRTFLPGAEPGDTTDALRHRVLSSRRIETDERAKLRKILGWRARDIVIDQRLPTIAVRLDRQFETKLNQLLVEGETPQTAVAQRVGRARRTTANRDVAMVRFLREELDESTLTVDRLRELVALAQRGQQEQVKRFALLARLEELQESNAELQRSLHEVQEQLTGVTLDLAVANTDLAKEKATTRHLRGLLKAERRYEDALSNPDQAEYELPPFFDDLLEKMEDLEHVEFSGDAGPARELDAHDGAVVWAGKTWEALLALEDYARASADGRCHRGVDDYLRHLPDGCRGFSVNKHARDESNDVRNNPRLARLRTFPVPTEVAPEGEVFMGAHFKIAQSGMISPRMHYYDATSINGKIYVGYIGAHLRSRMTN</sequence>
<evidence type="ECO:0000313" key="2">
    <source>
        <dbReference type="EMBL" id="NYI83312.1"/>
    </source>
</evidence>
<organism evidence="2 3">
    <name type="scientific">Saccharopolyspora hordei</name>
    <dbReference type="NCBI Taxonomy" id="1838"/>
    <lineage>
        <taxon>Bacteria</taxon>
        <taxon>Bacillati</taxon>
        <taxon>Actinomycetota</taxon>
        <taxon>Actinomycetes</taxon>
        <taxon>Pseudonocardiales</taxon>
        <taxon>Pseudonocardiaceae</taxon>
        <taxon>Saccharopolyspora</taxon>
    </lineage>
</organism>
<proteinExistence type="predicted"/>
<dbReference type="Proteomes" id="UP000587002">
    <property type="component" value="Unassembled WGS sequence"/>
</dbReference>
<evidence type="ECO:0000313" key="3">
    <source>
        <dbReference type="Proteomes" id="UP000587002"/>
    </source>
</evidence>
<gene>
    <name evidence="2" type="ORF">HNR68_001942</name>
</gene>
<dbReference type="EMBL" id="JACCFJ010000001">
    <property type="protein sequence ID" value="NYI83312.1"/>
    <property type="molecule type" value="Genomic_DNA"/>
</dbReference>
<dbReference type="RefSeq" id="WP_179719693.1">
    <property type="nucleotide sequence ID" value="NZ_BAABFH010000001.1"/>
</dbReference>
<comment type="caution">
    <text evidence="2">The sequence shown here is derived from an EMBL/GenBank/DDBJ whole genome shotgun (WGS) entry which is preliminary data.</text>
</comment>
<name>A0A853AFJ2_9PSEU</name>
<evidence type="ECO:0000256" key="1">
    <source>
        <dbReference type="SAM" id="Coils"/>
    </source>
</evidence>
<keyword evidence="1" id="KW-0175">Coiled coil</keyword>
<keyword evidence="3" id="KW-1185">Reference proteome</keyword>
<protein>
    <submittedName>
        <fullName evidence="2">Uncharacterized protein</fullName>
    </submittedName>
</protein>
<reference evidence="2 3" key="1">
    <citation type="submission" date="2020-07" db="EMBL/GenBank/DDBJ databases">
        <title>Sequencing the genomes of 1000 actinobacteria strains.</title>
        <authorList>
            <person name="Klenk H.-P."/>
        </authorList>
    </citation>
    <scope>NUCLEOTIDE SEQUENCE [LARGE SCALE GENOMIC DNA]</scope>
    <source>
        <strain evidence="2 3">DSM 44065</strain>
    </source>
</reference>
<accession>A0A853AFJ2</accession>